<dbReference type="InterPro" id="IPR016064">
    <property type="entry name" value="NAD/diacylglycerol_kinase_sf"/>
</dbReference>
<keyword evidence="5 11" id="KW-0418">Kinase</keyword>
<dbReference type="RefSeq" id="WP_106562921.1">
    <property type="nucleotide sequence ID" value="NZ_PYAU01000001.1"/>
</dbReference>
<evidence type="ECO:0000256" key="8">
    <source>
        <dbReference type="ARBA" id="ARBA00023264"/>
    </source>
</evidence>
<accession>A0A2P8GV44</accession>
<evidence type="ECO:0000256" key="5">
    <source>
        <dbReference type="ARBA" id="ARBA00022777"/>
    </source>
</evidence>
<dbReference type="PANTHER" id="PTHR12358:SF54">
    <property type="entry name" value="SPHINGOSINE KINASE RELATED PROTEIN"/>
    <property type="match status" value="1"/>
</dbReference>
<keyword evidence="7" id="KW-0594">Phospholipid biosynthesis</keyword>
<keyword evidence="6" id="KW-0067">ATP-binding</keyword>
<keyword evidence="3" id="KW-0808">Transferase</keyword>
<keyword evidence="14" id="KW-1185">Reference proteome</keyword>
<dbReference type="InterPro" id="IPR045540">
    <property type="entry name" value="YegS/DAGK_C"/>
</dbReference>
<evidence type="ECO:0000256" key="3">
    <source>
        <dbReference type="ARBA" id="ARBA00022679"/>
    </source>
</evidence>
<evidence type="ECO:0000256" key="4">
    <source>
        <dbReference type="ARBA" id="ARBA00022741"/>
    </source>
</evidence>
<feature type="compositionally biased region" description="Basic and acidic residues" evidence="9">
    <location>
        <begin position="1"/>
        <end position="12"/>
    </location>
</feature>
<evidence type="ECO:0000259" key="10">
    <source>
        <dbReference type="PROSITE" id="PS50146"/>
    </source>
</evidence>
<comment type="similarity">
    <text evidence="2">Belongs to the diacylglycerol/lipid kinase family.</text>
</comment>
<keyword evidence="4" id="KW-0547">Nucleotide-binding</keyword>
<evidence type="ECO:0000256" key="9">
    <source>
        <dbReference type="SAM" id="MobiDB-lite"/>
    </source>
</evidence>
<dbReference type="Proteomes" id="UP000268291">
    <property type="component" value="Unassembled WGS sequence"/>
</dbReference>
<feature type="region of interest" description="Disordered" evidence="9">
    <location>
        <begin position="1"/>
        <end position="83"/>
    </location>
</feature>
<evidence type="ECO:0000313" key="13">
    <source>
        <dbReference type="Proteomes" id="UP000241203"/>
    </source>
</evidence>
<dbReference type="PANTHER" id="PTHR12358">
    <property type="entry name" value="SPHINGOSINE KINASE"/>
    <property type="match status" value="1"/>
</dbReference>
<evidence type="ECO:0000256" key="2">
    <source>
        <dbReference type="ARBA" id="ARBA00005983"/>
    </source>
</evidence>
<feature type="compositionally biased region" description="Acidic residues" evidence="9">
    <location>
        <begin position="67"/>
        <end position="76"/>
    </location>
</feature>
<keyword evidence="7" id="KW-0444">Lipid biosynthesis</keyword>
<dbReference type="Pfam" id="PF00781">
    <property type="entry name" value="DAGK_cat"/>
    <property type="match status" value="1"/>
</dbReference>
<dbReference type="Pfam" id="PF19279">
    <property type="entry name" value="YegS_C"/>
    <property type="match status" value="1"/>
</dbReference>
<dbReference type="InterPro" id="IPR050187">
    <property type="entry name" value="Lipid_Phosphate_FormReg"/>
</dbReference>
<evidence type="ECO:0000256" key="1">
    <source>
        <dbReference type="ARBA" id="ARBA00001946"/>
    </source>
</evidence>
<evidence type="ECO:0000313" key="14">
    <source>
        <dbReference type="Proteomes" id="UP000268291"/>
    </source>
</evidence>
<dbReference type="EMBL" id="RZGY01000001">
    <property type="protein sequence ID" value="RUQ87596.1"/>
    <property type="molecule type" value="Genomic_DNA"/>
</dbReference>
<proteinExistence type="inferred from homology"/>
<comment type="cofactor">
    <cofactor evidence="1">
        <name>Mg(2+)</name>
        <dbReference type="ChEBI" id="CHEBI:18420"/>
    </cofactor>
</comment>
<protein>
    <submittedName>
        <fullName evidence="11 12">Diacylglycerol kinase</fullName>
    </submittedName>
</protein>
<dbReference type="SUPFAM" id="SSF111331">
    <property type="entry name" value="NAD kinase/diacylglycerol kinase-like"/>
    <property type="match status" value="1"/>
</dbReference>
<feature type="compositionally biased region" description="Basic and acidic residues" evidence="9">
    <location>
        <begin position="34"/>
        <end position="46"/>
    </location>
</feature>
<gene>
    <name evidence="11" type="ORF">CLV49_1438</name>
    <name evidence="12" type="ORF">ELQ93_12015</name>
</gene>
<dbReference type="Gene3D" id="2.60.200.40">
    <property type="match status" value="1"/>
</dbReference>
<comment type="caution">
    <text evidence="11">The sequence shown here is derived from an EMBL/GenBank/DDBJ whole genome shotgun (WGS) entry which is preliminary data.</text>
</comment>
<name>A0A2P8GV44_9MICO</name>
<evidence type="ECO:0000256" key="7">
    <source>
        <dbReference type="ARBA" id="ARBA00023209"/>
    </source>
</evidence>
<dbReference type="GO" id="GO:0016301">
    <property type="term" value="F:kinase activity"/>
    <property type="evidence" value="ECO:0007669"/>
    <property type="project" value="UniProtKB-KW"/>
</dbReference>
<dbReference type="EMBL" id="PYAU01000001">
    <property type="protein sequence ID" value="PSL37831.1"/>
    <property type="molecule type" value="Genomic_DNA"/>
</dbReference>
<keyword evidence="8" id="KW-1208">Phospholipid metabolism</keyword>
<dbReference type="InterPro" id="IPR001206">
    <property type="entry name" value="Diacylglycerol_kinase_cat_dom"/>
</dbReference>
<dbReference type="GO" id="GO:0005524">
    <property type="term" value="F:ATP binding"/>
    <property type="evidence" value="ECO:0007669"/>
    <property type="project" value="UniProtKB-KW"/>
</dbReference>
<dbReference type="Proteomes" id="UP000241203">
    <property type="component" value="Unassembled WGS sequence"/>
</dbReference>
<dbReference type="Gene3D" id="3.40.50.10330">
    <property type="entry name" value="Probable inorganic polyphosphate/atp-NAD kinase, domain 1"/>
    <property type="match status" value="1"/>
</dbReference>
<sequence>MAPDNHADEQHPTPESNPEAATHAEAEEQIEAQAHADADSDAHADADTDADADIENEAHAEITGPIDEADSDDADVTDQPAESEQRKLAAVIYNPVKVDLDALKATVEKEESDAGWETTLWFETSVEDPGGEVTKEALKAGATVIVAAGGDGTVRAVAESMWDSGARLALLPSGTGNLLARNLNLTLDDMQWALHVAFSGTDRPMDIALIDIERENGDIDKSAFLVMAGVGLDAKMLANTDDELKKKIGWLAYVKAIAQALRDKNQLRLRYSVDGNETRSLRAHTIIVGNTGTLAANVLLLPEAVIDDGYFEIVLLRPEGFIGWVQIFVKVIWENGVLRRSKVGRLMMSKDVDALNYVKGRKLVVRFRRPEEIELDGDDFGQAVAFNTRVRPGGLTVRVPADS</sequence>
<reference evidence="12 14" key="2">
    <citation type="submission" date="2018-12" db="EMBL/GenBank/DDBJ databases">
        <authorList>
            <person name="hu s."/>
            <person name="Xu Y."/>
            <person name="Xu B."/>
            <person name="Li F."/>
        </authorList>
    </citation>
    <scope>NUCLEOTIDE SEQUENCE [LARGE SCALE GENOMIC DNA]</scope>
    <source>
        <strain evidence="12 14">KSW2-17</strain>
    </source>
</reference>
<dbReference type="PROSITE" id="PS50146">
    <property type="entry name" value="DAGK"/>
    <property type="match status" value="1"/>
</dbReference>
<dbReference type="InterPro" id="IPR017438">
    <property type="entry name" value="ATP-NAD_kinase_N"/>
</dbReference>
<keyword evidence="7" id="KW-0443">Lipid metabolism</keyword>
<feature type="domain" description="DAGKc" evidence="10">
    <location>
        <begin position="84"/>
        <end position="214"/>
    </location>
</feature>
<dbReference type="GO" id="GO:0008654">
    <property type="term" value="P:phospholipid biosynthetic process"/>
    <property type="evidence" value="ECO:0007669"/>
    <property type="project" value="UniProtKB-KW"/>
</dbReference>
<evidence type="ECO:0000256" key="6">
    <source>
        <dbReference type="ARBA" id="ARBA00022840"/>
    </source>
</evidence>
<reference evidence="11 13" key="1">
    <citation type="submission" date="2018-03" db="EMBL/GenBank/DDBJ databases">
        <title>Genomic Encyclopedia of Archaeal and Bacterial Type Strains, Phase II (KMG-II): from individual species to whole genera.</title>
        <authorList>
            <person name="Goeker M."/>
        </authorList>
    </citation>
    <scope>NUCLEOTIDE SEQUENCE [LARGE SCALE GENOMIC DNA]</scope>
    <source>
        <strain evidence="11 13">DSM 21548</strain>
    </source>
</reference>
<evidence type="ECO:0000313" key="11">
    <source>
        <dbReference type="EMBL" id="PSL37831.1"/>
    </source>
</evidence>
<dbReference type="AlphaFoldDB" id="A0A2P8GV44"/>
<evidence type="ECO:0000313" key="12">
    <source>
        <dbReference type="EMBL" id="RUQ87596.1"/>
    </source>
</evidence>
<organism evidence="11 13">
    <name type="scientific">Labedella gwakjiensis</name>
    <dbReference type="NCBI Taxonomy" id="390269"/>
    <lineage>
        <taxon>Bacteria</taxon>
        <taxon>Bacillati</taxon>
        <taxon>Actinomycetota</taxon>
        <taxon>Actinomycetes</taxon>
        <taxon>Micrococcales</taxon>
        <taxon>Microbacteriaceae</taxon>
        <taxon>Labedella</taxon>
    </lineage>
</organism>
<dbReference type="OrthoDB" id="3171056at2"/>